<dbReference type="Proteomes" id="UP001175271">
    <property type="component" value="Unassembled WGS sequence"/>
</dbReference>
<dbReference type="EMBL" id="JAUCMV010000005">
    <property type="protein sequence ID" value="KAK0398427.1"/>
    <property type="molecule type" value="Genomic_DNA"/>
</dbReference>
<feature type="compositionally biased region" description="Basic and acidic residues" evidence="1">
    <location>
        <begin position="84"/>
        <end position="101"/>
    </location>
</feature>
<name>A0AA39H5Y5_9BILA</name>
<feature type="region of interest" description="Disordered" evidence="1">
    <location>
        <begin position="84"/>
        <end position="117"/>
    </location>
</feature>
<dbReference type="AlphaFoldDB" id="A0AA39H5Y5"/>
<keyword evidence="3" id="KW-1185">Reference proteome</keyword>
<sequence length="145" mass="17157">MVYACNGRGYTTECTFRIPKKKPPVEQDSPVEVEYGPQPEIIYLGETPMEKLREILDEFGTPFANASYSMNAWDLFRVRQDQKRQKQEELEEEKRRKAEKKERKRERRRRLLTDVMKEPVRTDGTANILKNRTDEYLLCPLAATK</sequence>
<gene>
    <name evidence="2" type="ORF">QR680_002586</name>
</gene>
<accession>A0AA39H5Y5</accession>
<evidence type="ECO:0000313" key="3">
    <source>
        <dbReference type="Proteomes" id="UP001175271"/>
    </source>
</evidence>
<evidence type="ECO:0000313" key="2">
    <source>
        <dbReference type="EMBL" id="KAK0398427.1"/>
    </source>
</evidence>
<proteinExistence type="predicted"/>
<comment type="caution">
    <text evidence="2">The sequence shown here is derived from an EMBL/GenBank/DDBJ whole genome shotgun (WGS) entry which is preliminary data.</text>
</comment>
<protein>
    <submittedName>
        <fullName evidence="2">Uncharacterized protein</fullName>
    </submittedName>
</protein>
<reference evidence="2" key="1">
    <citation type="submission" date="2023-06" db="EMBL/GenBank/DDBJ databases">
        <title>Genomic analysis of the entomopathogenic nematode Steinernema hermaphroditum.</title>
        <authorList>
            <person name="Schwarz E.M."/>
            <person name="Heppert J.K."/>
            <person name="Baniya A."/>
            <person name="Schwartz H.T."/>
            <person name="Tan C.-H."/>
            <person name="Antoshechkin I."/>
            <person name="Sternberg P.W."/>
            <person name="Goodrich-Blair H."/>
            <person name="Dillman A.R."/>
        </authorList>
    </citation>
    <scope>NUCLEOTIDE SEQUENCE</scope>
    <source>
        <strain evidence="2">PS9179</strain>
        <tissue evidence="2">Whole animal</tissue>
    </source>
</reference>
<evidence type="ECO:0000256" key="1">
    <source>
        <dbReference type="SAM" id="MobiDB-lite"/>
    </source>
</evidence>
<organism evidence="2 3">
    <name type="scientific">Steinernema hermaphroditum</name>
    <dbReference type="NCBI Taxonomy" id="289476"/>
    <lineage>
        <taxon>Eukaryota</taxon>
        <taxon>Metazoa</taxon>
        <taxon>Ecdysozoa</taxon>
        <taxon>Nematoda</taxon>
        <taxon>Chromadorea</taxon>
        <taxon>Rhabditida</taxon>
        <taxon>Tylenchina</taxon>
        <taxon>Panagrolaimomorpha</taxon>
        <taxon>Strongyloidoidea</taxon>
        <taxon>Steinernematidae</taxon>
        <taxon>Steinernema</taxon>
    </lineage>
</organism>